<proteinExistence type="predicted"/>
<protein>
    <submittedName>
        <fullName evidence="3">Uncharacterized protein</fullName>
    </submittedName>
</protein>
<name>A0AAN7R0F3_TRANT</name>
<evidence type="ECO:0000313" key="4">
    <source>
        <dbReference type="Proteomes" id="UP001346149"/>
    </source>
</evidence>
<comment type="caution">
    <text evidence="3">The sequence shown here is derived from an EMBL/GenBank/DDBJ whole genome shotgun (WGS) entry which is preliminary data.</text>
</comment>
<evidence type="ECO:0000256" key="1">
    <source>
        <dbReference type="SAM" id="MobiDB-lite"/>
    </source>
</evidence>
<keyword evidence="4" id="KW-1185">Reference proteome</keyword>
<evidence type="ECO:0000256" key="2">
    <source>
        <dbReference type="SAM" id="Phobius"/>
    </source>
</evidence>
<gene>
    <name evidence="3" type="ORF">SAY86_007484</name>
</gene>
<dbReference type="Proteomes" id="UP001346149">
    <property type="component" value="Unassembled WGS sequence"/>
</dbReference>
<keyword evidence="2" id="KW-0812">Transmembrane</keyword>
<dbReference type="AlphaFoldDB" id="A0AAN7R0F3"/>
<accession>A0AAN7R0F3</accession>
<dbReference type="EMBL" id="JAXQNO010000015">
    <property type="protein sequence ID" value="KAK4783110.1"/>
    <property type="molecule type" value="Genomic_DNA"/>
</dbReference>
<feature type="transmembrane region" description="Helical" evidence="2">
    <location>
        <begin position="92"/>
        <end position="108"/>
    </location>
</feature>
<feature type="region of interest" description="Disordered" evidence="1">
    <location>
        <begin position="46"/>
        <end position="86"/>
    </location>
</feature>
<keyword evidence="2" id="KW-0472">Membrane</keyword>
<keyword evidence="2" id="KW-1133">Transmembrane helix</keyword>
<evidence type="ECO:0000313" key="3">
    <source>
        <dbReference type="EMBL" id="KAK4783110.1"/>
    </source>
</evidence>
<organism evidence="3 4">
    <name type="scientific">Trapa natans</name>
    <name type="common">Water chestnut</name>
    <dbReference type="NCBI Taxonomy" id="22666"/>
    <lineage>
        <taxon>Eukaryota</taxon>
        <taxon>Viridiplantae</taxon>
        <taxon>Streptophyta</taxon>
        <taxon>Embryophyta</taxon>
        <taxon>Tracheophyta</taxon>
        <taxon>Spermatophyta</taxon>
        <taxon>Magnoliopsida</taxon>
        <taxon>eudicotyledons</taxon>
        <taxon>Gunneridae</taxon>
        <taxon>Pentapetalae</taxon>
        <taxon>rosids</taxon>
        <taxon>malvids</taxon>
        <taxon>Myrtales</taxon>
        <taxon>Lythraceae</taxon>
        <taxon>Trapa</taxon>
    </lineage>
</organism>
<sequence length="109" mass="12773">MKVGCKVAYYLGMEEMIRREQQIEEKEKSYSYDLRWSCLSKSSSLLSENLNPDRSAADSLFPPYPRKKPTAVGDDHEDGRLKKKKKKSMQEKLFPFAQFIIIFMLVLLF</sequence>
<reference evidence="3 4" key="1">
    <citation type="journal article" date="2023" name="Hortic Res">
        <title>Pangenome of water caltrop reveals structural variations and asymmetric subgenome divergence after allopolyploidization.</title>
        <authorList>
            <person name="Zhang X."/>
            <person name="Chen Y."/>
            <person name="Wang L."/>
            <person name="Yuan Y."/>
            <person name="Fang M."/>
            <person name="Shi L."/>
            <person name="Lu R."/>
            <person name="Comes H.P."/>
            <person name="Ma Y."/>
            <person name="Chen Y."/>
            <person name="Huang G."/>
            <person name="Zhou Y."/>
            <person name="Zheng Z."/>
            <person name="Qiu Y."/>
        </authorList>
    </citation>
    <scope>NUCLEOTIDE SEQUENCE [LARGE SCALE GENOMIC DNA]</scope>
    <source>
        <strain evidence="3">F231</strain>
    </source>
</reference>